<accession>A0A6M3INB5</accession>
<gene>
    <name evidence="5" type="ORF">MM415B01340_0015</name>
</gene>
<feature type="domain" description="Transketolase N-terminal" evidence="4">
    <location>
        <begin position="5"/>
        <end position="204"/>
    </location>
</feature>
<evidence type="ECO:0000256" key="1">
    <source>
        <dbReference type="ARBA" id="ARBA00001964"/>
    </source>
</evidence>
<proteinExistence type="inferred from homology"/>
<sequence length="208" mass="23256">MLIALYYNFLKLEPFEDRDRFLLSKAHASSALYFILADLGFFDKKQIANFASYATYGIPGIEFTGGSLGMGLGVACGMAYGLKMKKKLPLVICMVGDGELYEGSNWEAFQFASAYRLNNLVCIIDRNFMSANDFTENFSPLEPLEPKLNAFGWDVLRINGDDTSTLLKIMETRRLQIGSRPLCIIANTIKGCGHVEFEGKPMCHTMKI</sequence>
<reference evidence="5" key="1">
    <citation type="submission" date="2020-03" db="EMBL/GenBank/DDBJ databases">
        <title>The deep terrestrial virosphere.</title>
        <authorList>
            <person name="Holmfeldt K."/>
            <person name="Nilsson E."/>
            <person name="Simone D."/>
            <person name="Lopez-Fernandez M."/>
            <person name="Wu X."/>
            <person name="de Brujin I."/>
            <person name="Lundin D."/>
            <person name="Andersson A."/>
            <person name="Bertilsson S."/>
            <person name="Dopson M."/>
        </authorList>
    </citation>
    <scope>NUCLEOTIDE SEQUENCE</scope>
    <source>
        <strain evidence="5">MM415B01340</strain>
    </source>
</reference>
<dbReference type="Gene3D" id="3.40.50.970">
    <property type="match status" value="1"/>
</dbReference>
<name>A0A6M3INB5_9ZZZZ</name>
<comment type="similarity">
    <text evidence="2">Belongs to the transketolase family.</text>
</comment>
<evidence type="ECO:0000256" key="2">
    <source>
        <dbReference type="ARBA" id="ARBA00007131"/>
    </source>
</evidence>
<evidence type="ECO:0000256" key="3">
    <source>
        <dbReference type="ARBA" id="ARBA00023052"/>
    </source>
</evidence>
<dbReference type="InterPro" id="IPR029061">
    <property type="entry name" value="THDP-binding"/>
</dbReference>
<dbReference type="AlphaFoldDB" id="A0A6M3INB5"/>
<dbReference type="SUPFAM" id="SSF52518">
    <property type="entry name" value="Thiamin diphosphate-binding fold (THDP-binding)"/>
    <property type="match status" value="1"/>
</dbReference>
<dbReference type="InterPro" id="IPR005474">
    <property type="entry name" value="Transketolase_N"/>
</dbReference>
<evidence type="ECO:0000259" key="4">
    <source>
        <dbReference type="Pfam" id="PF00456"/>
    </source>
</evidence>
<organism evidence="5">
    <name type="scientific">viral metagenome</name>
    <dbReference type="NCBI Taxonomy" id="1070528"/>
    <lineage>
        <taxon>unclassified sequences</taxon>
        <taxon>metagenomes</taxon>
        <taxon>organismal metagenomes</taxon>
    </lineage>
</organism>
<dbReference type="PANTHER" id="PTHR47514">
    <property type="entry name" value="TRANSKETOLASE N-TERMINAL SECTION-RELATED"/>
    <property type="match status" value="1"/>
</dbReference>
<keyword evidence="3" id="KW-0786">Thiamine pyrophosphate</keyword>
<dbReference type="EMBL" id="MT141356">
    <property type="protein sequence ID" value="QJA59150.1"/>
    <property type="molecule type" value="Genomic_DNA"/>
</dbReference>
<protein>
    <submittedName>
        <fullName evidence="5">Putative transketolase domain containing protein</fullName>
    </submittedName>
</protein>
<comment type="cofactor">
    <cofactor evidence="1">
        <name>thiamine diphosphate</name>
        <dbReference type="ChEBI" id="CHEBI:58937"/>
    </cofactor>
</comment>
<dbReference type="PANTHER" id="PTHR47514:SF1">
    <property type="entry name" value="TRANSKETOLASE N-TERMINAL SECTION-RELATED"/>
    <property type="match status" value="1"/>
</dbReference>
<dbReference type="Pfam" id="PF00456">
    <property type="entry name" value="Transketolase_N"/>
    <property type="match status" value="1"/>
</dbReference>
<evidence type="ECO:0000313" key="5">
    <source>
        <dbReference type="EMBL" id="QJA59150.1"/>
    </source>
</evidence>